<reference evidence="2" key="1">
    <citation type="journal article" date="2022" name="Mol. Ecol. Resour.">
        <title>The genomes of chicory, endive, great burdock and yacon provide insights into Asteraceae palaeo-polyploidization history and plant inulin production.</title>
        <authorList>
            <person name="Fan W."/>
            <person name="Wang S."/>
            <person name="Wang H."/>
            <person name="Wang A."/>
            <person name="Jiang F."/>
            <person name="Liu H."/>
            <person name="Zhao H."/>
            <person name="Xu D."/>
            <person name="Zhang Y."/>
        </authorList>
    </citation>
    <scope>NUCLEOTIDE SEQUENCE [LARGE SCALE GENOMIC DNA]</scope>
    <source>
        <strain evidence="2">cv. Niubang</strain>
    </source>
</reference>
<keyword evidence="2" id="KW-1185">Reference proteome</keyword>
<gene>
    <name evidence="1" type="ORF">L6452_32363</name>
</gene>
<evidence type="ECO:0000313" key="1">
    <source>
        <dbReference type="EMBL" id="KAI3692546.1"/>
    </source>
</evidence>
<dbReference type="Proteomes" id="UP001055879">
    <property type="component" value="Linkage Group LG11"/>
</dbReference>
<comment type="caution">
    <text evidence="1">The sequence shown here is derived from an EMBL/GenBank/DDBJ whole genome shotgun (WGS) entry which is preliminary data.</text>
</comment>
<sequence>MKQRNPVILTPSSSNNPVSKSQVHKSLVLQVKAFVCKMDAAKLIPLIKNVVESKSIKHAKLIHQKVITSGLQNNIAICKNLISLFFSCQLFQSASLVFHSIENPSDITLWNSLISNYTKNFMFNEALQVFEKLMQFTFSKPDSYTYPSLLKACSGLKFANFGRMIHTHLVKSGFMNDVVVTSSLLGMYAKCGMFGLAVQVFDEMPERDVACWNAAISCYHQDGQYEKTLDLFGKMKDHGYEPDSVSFTTAISACAKLMNLERGREVHMEAVKNGFGSDGFVQAAAIDMYGKCDCLEMAVQVFEQIPLKSLVSWNSMIAGYSIKGDSKSCIQLLSRMSIEGRTKPNSTTLSSSLMACSKSANLKHGKFIHGYIIRNNIKVDAFICSALLDLYFKCGHTPSAESIFKKMPKTNVVEWNLMISGYVAVGSYLEALGTYNAMNAAGVAPDAITFTSVLAACTQLGALEKGKDIHKSIVSGKFESNEIVMGALLDMYTKCGAIDEAQEVFSRLPERDLISWTSMITAYGAHGHASKALKLFQEMQELKIKPDRVVFLAVISTCSHAGLVNEGCYYFNQMVHDYGIQPKVADYSCLVDLLGRAGRLHDAYDILRRIVSIREDVELLSTLFSACYLHGDLELGEEIASLIIDKDPDDPSTYIVMANMYASIKKWDEARKVRLKMKELGLRKNPGCAWIEIDKKIEAFFVEDKSIPQASMVYECLSILAGHMNKHELFQISISNM</sequence>
<dbReference type="EMBL" id="CM042057">
    <property type="protein sequence ID" value="KAI3692546.1"/>
    <property type="molecule type" value="Genomic_DNA"/>
</dbReference>
<accession>A0ACB8Z586</accession>
<reference evidence="1 2" key="2">
    <citation type="journal article" date="2022" name="Mol. Ecol. Resour.">
        <title>The genomes of chicory, endive, great burdock and yacon provide insights into Asteraceae paleo-polyploidization history and plant inulin production.</title>
        <authorList>
            <person name="Fan W."/>
            <person name="Wang S."/>
            <person name="Wang H."/>
            <person name="Wang A."/>
            <person name="Jiang F."/>
            <person name="Liu H."/>
            <person name="Zhao H."/>
            <person name="Xu D."/>
            <person name="Zhang Y."/>
        </authorList>
    </citation>
    <scope>NUCLEOTIDE SEQUENCE [LARGE SCALE GENOMIC DNA]</scope>
    <source>
        <strain evidence="2">cv. Niubang</strain>
    </source>
</reference>
<organism evidence="1 2">
    <name type="scientific">Arctium lappa</name>
    <name type="common">Greater burdock</name>
    <name type="synonym">Lappa major</name>
    <dbReference type="NCBI Taxonomy" id="4217"/>
    <lineage>
        <taxon>Eukaryota</taxon>
        <taxon>Viridiplantae</taxon>
        <taxon>Streptophyta</taxon>
        <taxon>Embryophyta</taxon>
        <taxon>Tracheophyta</taxon>
        <taxon>Spermatophyta</taxon>
        <taxon>Magnoliopsida</taxon>
        <taxon>eudicotyledons</taxon>
        <taxon>Gunneridae</taxon>
        <taxon>Pentapetalae</taxon>
        <taxon>asterids</taxon>
        <taxon>campanulids</taxon>
        <taxon>Asterales</taxon>
        <taxon>Asteraceae</taxon>
        <taxon>Carduoideae</taxon>
        <taxon>Cardueae</taxon>
        <taxon>Arctiinae</taxon>
        <taxon>Arctium</taxon>
    </lineage>
</organism>
<proteinExistence type="predicted"/>
<name>A0ACB8Z586_ARCLA</name>
<evidence type="ECO:0000313" key="2">
    <source>
        <dbReference type="Proteomes" id="UP001055879"/>
    </source>
</evidence>
<protein>
    <submittedName>
        <fullName evidence="1">Uncharacterized protein</fullName>
    </submittedName>
</protein>